<dbReference type="GO" id="GO:0016491">
    <property type="term" value="F:oxidoreductase activity"/>
    <property type="evidence" value="ECO:0007669"/>
    <property type="project" value="UniProtKB-KW"/>
</dbReference>
<dbReference type="AlphaFoldDB" id="A0A0D2ERQ1"/>
<dbReference type="GeneID" id="25333953"/>
<dbReference type="RefSeq" id="XP_013311043.1">
    <property type="nucleotide sequence ID" value="XM_013455589.1"/>
</dbReference>
<keyword evidence="1" id="KW-0560">Oxidoreductase</keyword>
<proteinExistence type="predicted"/>
<reference evidence="3 4" key="1">
    <citation type="submission" date="2015-01" db="EMBL/GenBank/DDBJ databases">
        <title>The Genome Sequence of Exophiala xenobiotica CBS118157.</title>
        <authorList>
            <consortium name="The Broad Institute Genomics Platform"/>
            <person name="Cuomo C."/>
            <person name="de Hoog S."/>
            <person name="Gorbushina A."/>
            <person name="Stielow B."/>
            <person name="Teixiera M."/>
            <person name="Abouelleil A."/>
            <person name="Chapman S.B."/>
            <person name="Priest M."/>
            <person name="Young S.K."/>
            <person name="Wortman J."/>
            <person name="Nusbaum C."/>
            <person name="Birren B."/>
        </authorList>
    </citation>
    <scope>NUCLEOTIDE SEQUENCE [LARGE SCALE GENOMIC DNA]</scope>
    <source>
        <strain evidence="3 4">CBS 118157</strain>
    </source>
</reference>
<dbReference type="HOGENOM" id="CLU_023205_2_1_1"/>
<evidence type="ECO:0000313" key="4">
    <source>
        <dbReference type="Proteomes" id="UP000054342"/>
    </source>
</evidence>
<gene>
    <name evidence="3" type="ORF">PV05_12045</name>
</gene>
<dbReference type="PANTHER" id="PTHR43625">
    <property type="entry name" value="AFLATOXIN B1 ALDEHYDE REDUCTASE"/>
    <property type="match status" value="1"/>
</dbReference>
<name>A0A0D2ERQ1_9EURO</name>
<dbReference type="Gene3D" id="3.20.20.100">
    <property type="entry name" value="NADP-dependent oxidoreductase domain"/>
    <property type="match status" value="1"/>
</dbReference>
<dbReference type="InterPro" id="IPR023210">
    <property type="entry name" value="NADP_OxRdtase_dom"/>
</dbReference>
<dbReference type="OrthoDB" id="37537at2759"/>
<dbReference type="InterPro" id="IPR050791">
    <property type="entry name" value="Aldo-Keto_reductase"/>
</dbReference>
<evidence type="ECO:0000259" key="2">
    <source>
        <dbReference type="Pfam" id="PF00248"/>
    </source>
</evidence>
<feature type="domain" description="NADP-dependent oxidoreductase" evidence="2">
    <location>
        <begin position="17"/>
        <end position="315"/>
    </location>
</feature>
<accession>A0A0D2ERQ1</accession>
<dbReference type="GO" id="GO:0005737">
    <property type="term" value="C:cytoplasm"/>
    <property type="evidence" value="ECO:0007669"/>
    <property type="project" value="TreeGrafter"/>
</dbReference>
<dbReference type="Proteomes" id="UP000054342">
    <property type="component" value="Unassembled WGS sequence"/>
</dbReference>
<sequence length="344" mass="38154">MASKFPQRKIGDRFVSAIGLGCMSLSIHSSAGVPDVQESLKVLTAAADLGINFWVTSDTYGAGHNEDILGRWFKETGRRDEIFLATKFGTKRSDGKLVLDSTPDHVKAACAASLERLQTDHIDMYLQHRVDPETPIEETVQAMVELKEEGKINQLGLSECSARTLQRAHKVHPIEGVEIEFSPLALDIESPETNFLRTARDLGVKIIPYSPLGRGFTTGAMKSREDFDVKDHRRMHPRFSDENFASNLKIVEGLASMAKEKGCRPGQLTLAWVLAQGDDFIPIPGTKHVEYLKENADAVKVELSQEDDKKIRKIIEDVGGVKGARYPEAYLSWCFGDSPELGNQ</sequence>
<evidence type="ECO:0000256" key="1">
    <source>
        <dbReference type="ARBA" id="ARBA00023002"/>
    </source>
</evidence>
<dbReference type="EMBL" id="KN847323">
    <property type="protein sequence ID" value="KIW50459.1"/>
    <property type="molecule type" value="Genomic_DNA"/>
</dbReference>
<dbReference type="STRING" id="348802.A0A0D2ERQ1"/>
<dbReference type="InterPro" id="IPR036812">
    <property type="entry name" value="NAD(P)_OxRdtase_dom_sf"/>
</dbReference>
<dbReference type="SUPFAM" id="SSF51430">
    <property type="entry name" value="NAD(P)-linked oxidoreductase"/>
    <property type="match status" value="1"/>
</dbReference>
<keyword evidence="4" id="KW-1185">Reference proteome</keyword>
<organism evidence="3 4">
    <name type="scientific">Exophiala xenobiotica</name>
    <dbReference type="NCBI Taxonomy" id="348802"/>
    <lineage>
        <taxon>Eukaryota</taxon>
        <taxon>Fungi</taxon>
        <taxon>Dikarya</taxon>
        <taxon>Ascomycota</taxon>
        <taxon>Pezizomycotina</taxon>
        <taxon>Eurotiomycetes</taxon>
        <taxon>Chaetothyriomycetidae</taxon>
        <taxon>Chaetothyriales</taxon>
        <taxon>Herpotrichiellaceae</taxon>
        <taxon>Exophiala</taxon>
    </lineage>
</organism>
<evidence type="ECO:0000313" key="3">
    <source>
        <dbReference type="EMBL" id="KIW50459.1"/>
    </source>
</evidence>
<protein>
    <recommendedName>
        <fullName evidence="2">NADP-dependent oxidoreductase domain-containing protein</fullName>
    </recommendedName>
</protein>
<dbReference type="Pfam" id="PF00248">
    <property type="entry name" value="Aldo_ket_red"/>
    <property type="match status" value="1"/>
</dbReference>
<dbReference type="PANTHER" id="PTHR43625:SF40">
    <property type="entry name" value="ALDO-KETO REDUCTASE YAKC [NADP(+)]"/>
    <property type="match status" value="1"/>
</dbReference>